<evidence type="ECO:0000313" key="2">
    <source>
        <dbReference type="WBParaSite" id="maker-unitig_35766-snap-gene-0.2-mRNA-1"/>
    </source>
</evidence>
<evidence type="ECO:0000313" key="1">
    <source>
        <dbReference type="Proteomes" id="UP000095280"/>
    </source>
</evidence>
<keyword evidence="1" id="KW-1185">Reference proteome</keyword>
<proteinExistence type="predicted"/>
<name>A0A1I8FJP3_9PLAT</name>
<dbReference type="AlphaFoldDB" id="A0A1I8FJP3"/>
<accession>A0A1I8FJP3</accession>
<sequence length="114" mass="13404">MSKLPRISTTKWFIMSSPRIFKSSLDSRTLLFIDILRDYNTSAYFTVTDKASESLCPWQWWRTWPPTCCQLYWITETSICGAQAKTGRHKTCTQTRQSNAQARDRKLFLQSLRN</sequence>
<dbReference type="Proteomes" id="UP000095280">
    <property type="component" value="Unplaced"/>
</dbReference>
<reference evidence="2" key="1">
    <citation type="submission" date="2016-11" db="UniProtKB">
        <authorList>
            <consortium name="WormBaseParasite"/>
        </authorList>
    </citation>
    <scope>IDENTIFICATION</scope>
</reference>
<dbReference type="WBParaSite" id="maker-unitig_35766-snap-gene-0.2-mRNA-1">
    <property type="protein sequence ID" value="maker-unitig_35766-snap-gene-0.2-mRNA-1"/>
    <property type="gene ID" value="maker-unitig_35766-snap-gene-0.2"/>
</dbReference>
<protein>
    <submittedName>
        <fullName evidence="2">Secreted protein</fullName>
    </submittedName>
</protein>
<organism evidence="1 2">
    <name type="scientific">Macrostomum lignano</name>
    <dbReference type="NCBI Taxonomy" id="282301"/>
    <lineage>
        <taxon>Eukaryota</taxon>
        <taxon>Metazoa</taxon>
        <taxon>Spiralia</taxon>
        <taxon>Lophotrochozoa</taxon>
        <taxon>Platyhelminthes</taxon>
        <taxon>Rhabditophora</taxon>
        <taxon>Macrostomorpha</taxon>
        <taxon>Macrostomida</taxon>
        <taxon>Macrostomidae</taxon>
        <taxon>Macrostomum</taxon>
    </lineage>
</organism>